<comment type="caution">
    <text evidence="5">The sequence shown here is derived from an EMBL/GenBank/DDBJ whole genome shotgun (WGS) entry which is preliminary data.</text>
</comment>
<protein>
    <recommendedName>
        <fullName evidence="7">Beta-glucosidase</fullName>
    </recommendedName>
</protein>
<dbReference type="EMBL" id="MHOJ01000001">
    <property type="protein sequence ID" value="OGZ63134.1"/>
    <property type="molecule type" value="Genomic_DNA"/>
</dbReference>
<accession>A0A1G2HKT4</accession>
<proteinExistence type="inferred from homology"/>
<comment type="similarity">
    <text evidence="1 4">Belongs to the glycosyl hydrolase 1 family.</text>
</comment>
<evidence type="ECO:0008006" key="7">
    <source>
        <dbReference type="Google" id="ProtNLM"/>
    </source>
</evidence>
<keyword evidence="2" id="KW-0378">Hydrolase</keyword>
<dbReference type="InterPro" id="IPR017853">
    <property type="entry name" value="GH"/>
</dbReference>
<reference evidence="5 6" key="1">
    <citation type="journal article" date="2016" name="Nat. Commun.">
        <title>Thousands of microbial genomes shed light on interconnected biogeochemical processes in an aquifer system.</title>
        <authorList>
            <person name="Anantharaman K."/>
            <person name="Brown C.T."/>
            <person name="Hug L.A."/>
            <person name="Sharon I."/>
            <person name="Castelle C.J."/>
            <person name="Probst A.J."/>
            <person name="Thomas B.C."/>
            <person name="Singh A."/>
            <person name="Wilkins M.J."/>
            <person name="Karaoz U."/>
            <person name="Brodie E.L."/>
            <person name="Williams K.H."/>
            <person name="Hubbard S.S."/>
            <person name="Banfield J.F."/>
        </authorList>
    </citation>
    <scope>NUCLEOTIDE SEQUENCE [LARGE SCALE GENOMIC DNA]</scope>
</reference>
<evidence type="ECO:0000256" key="4">
    <source>
        <dbReference type="RuleBase" id="RU003690"/>
    </source>
</evidence>
<sequence>MENQSETKTTITLTFPDSFYWGTSTSAHQVEGNNTNNDWWRAEQAGKVQHKSGLACDSYNRYEEDFDLAKSMHNNAHRFSIEWSRIEPREGEFNEKEIEHYRNVINALRERGMEPFVTLHHFTEPVWFTDMGGWLNKKSQKYFARYAEYVIKELGDKVRFWITINEPLILSFDGYYRAKYPPFKTGLNNRRRASYNLLMAHIRAYRKIKRANPNLQVGITKNNTYFEPYKSNIPSKIFTFFIDRNWNLLFLNRIKEHQDFVGIDYYYHNTIRVKFSKPQTWFNNNENKEVSDIGWEIYPEGIYKVVKQVARYKKPIFIFENGVADAKDVKRSRFITDHLRWLHLAIGEGADVR</sequence>
<evidence type="ECO:0000313" key="6">
    <source>
        <dbReference type="Proteomes" id="UP000178509"/>
    </source>
</evidence>
<evidence type="ECO:0000256" key="1">
    <source>
        <dbReference type="ARBA" id="ARBA00010838"/>
    </source>
</evidence>
<gene>
    <name evidence="5" type="ORF">A3H51_03010</name>
</gene>
<evidence type="ECO:0000256" key="3">
    <source>
        <dbReference type="ARBA" id="ARBA00023295"/>
    </source>
</evidence>
<evidence type="ECO:0000313" key="5">
    <source>
        <dbReference type="EMBL" id="OGZ63134.1"/>
    </source>
</evidence>
<dbReference type="SUPFAM" id="SSF51445">
    <property type="entry name" value="(Trans)glycosidases"/>
    <property type="match status" value="1"/>
</dbReference>
<dbReference type="GO" id="GO:0008422">
    <property type="term" value="F:beta-glucosidase activity"/>
    <property type="evidence" value="ECO:0007669"/>
    <property type="project" value="TreeGrafter"/>
</dbReference>
<feature type="non-terminal residue" evidence="5">
    <location>
        <position position="353"/>
    </location>
</feature>
<dbReference type="GO" id="GO:0005975">
    <property type="term" value="P:carbohydrate metabolic process"/>
    <property type="evidence" value="ECO:0007669"/>
    <property type="project" value="InterPro"/>
</dbReference>
<dbReference type="InterPro" id="IPR001360">
    <property type="entry name" value="Glyco_hydro_1"/>
</dbReference>
<dbReference type="STRING" id="1802164.A3H51_03010"/>
<dbReference type="Gene3D" id="3.20.20.80">
    <property type="entry name" value="Glycosidases"/>
    <property type="match status" value="1"/>
</dbReference>
<name>A0A1G2HKT4_9BACT</name>
<dbReference type="PANTHER" id="PTHR10353">
    <property type="entry name" value="GLYCOSYL HYDROLASE"/>
    <property type="match status" value="1"/>
</dbReference>
<organism evidence="5 6">
    <name type="scientific">Candidatus Spechtbacteria bacterium RIFCSPLOWO2_02_FULL_38_8</name>
    <dbReference type="NCBI Taxonomy" id="1802164"/>
    <lineage>
        <taxon>Bacteria</taxon>
        <taxon>Candidatus Spechtiibacteriota</taxon>
    </lineage>
</organism>
<dbReference type="AlphaFoldDB" id="A0A1G2HKT4"/>
<dbReference type="PANTHER" id="PTHR10353:SF209">
    <property type="entry name" value="GALACTOLIPID GALACTOSYLTRANSFERASE SFR2, CHLOROPLASTIC"/>
    <property type="match status" value="1"/>
</dbReference>
<keyword evidence="3" id="KW-0326">Glycosidase</keyword>
<dbReference type="Proteomes" id="UP000178509">
    <property type="component" value="Unassembled WGS sequence"/>
</dbReference>
<evidence type="ECO:0000256" key="2">
    <source>
        <dbReference type="ARBA" id="ARBA00022801"/>
    </source>
</evidence>
<dbReference type="Pfam" id="PF00232">
    <property type="entry name" value="Glyco_hydro_1"/>
    <property type="match status" value="2"/>
</dbReference>